<comment type="caution">
    <text evidence="1">The sequence shown here is derived from an EMBL/GenBank/DDBJ whole genome shotgun (WGS) entry which is preliminary data.</text>
</comment>
<name>A0A699IFD8_TANCI</name>
<dbReference type="AlphaFoldDB" id="A0A699IFD8"/>
<organism evidence="1">
    <name type="scientific">Tanacetum cinerariifolium</name>
    <name type="common">Dalmatian daisy</name>
    <name type="synonym">Chrysanthemum cinerariifolium</name>
    <dbReference type="NCBI Taxonomy" id="118510"/>
    <lineage>
        <taxon>Eukaryota</taxon>
        <taxon>Viridiplantae</taxon>
        <taxon>Streptophyta</taxon>
        <taxon>Embryophyta</taxon>
        <taxon>Tracheophyta</taxon>
        <taxon>Spermatophyta</taxon>
        <taxon>Magnoliopsida</taxon>
        <taxon>eudicotyledons</taxon>
        <taxon>Gunneridae</taxon>
        <taxon>Pentapetalae</taxon>
        <taxon>asterids</taxon>
        <taxon>campanulids</taxon>
        <taxon>Asterales</taxon>
        <taxon>Asteraceae</taxon>
        <taxon>Asteroideae</taxon>
        <taxon>Anthemideae</taxon>
        <taxon>Anthemidinae</taxon>
        <taxon>Tanacetum</taxon>
    </lineage>
</organism>
<protein>
    <submittedName>
        <fullName evidence="1">Uncharacterized protein</fullName>
    </submittedName>
</protein>
<proteinExistence type="predicted"/>
<evidence type="ECO:0000313" key="1">
    <source>
        <dbReference type="EMBL" id="GEZ41624.1"/>
    </source>
</evidence>
<accession>A0A699IFD8</accession>
<reference evidence="1" key="1">
    <citation type="journal article" date="2019" name="Sci. Rep.">
        <title>Draft genome of Tanacetum cinerariifolium, the natural source of mosquito coil.</title>
        <authorList>
            <person name="Yamashiro T."/>
            <person name="Shiraishi A."/>
            <person name="Satake H."/>
            <person name="Nakayama K."/>
        </authorList>
    </citation>
    <scope>NUCLEOTIDE SEQUENCE</scope>
</reference>
<gene>
    <name evidence="1" type="ORF">Tci_513597</name>
</gene>
<sequence>MVLMDKKLQEVWIDKKLSNVVLDELIHIEETEMVKMVVETMNCYELDLHGVLVVQDTHEADQSYTHLRIEVSHSALYARSDQEVYSDAQSVDEAFMMVNYSRLESLIRRRMRELRLQGVATHLNYSIEDVDEERKMKAPPEFQSQPFKETEGQAMQGIPPLLAAHLRKTERKRRTLSPREALVVYRIPANRAPY</sequence>
<dbReference type="EMBL" id="BKCJ010276271">
    <property type="protein sequence ID" value="GEZ41624.1"/>
    <property type="molecule type" value="Genomic_DNA"/>
</dbReference>